<dbReference type="OrthoDB" id="10285324at2759"/>
<keyword evidence="4" id="KW-1185">Reference proteome</keyword>
<protein>
    <submittedName>
        <fullName evidence="3">Uncharacterized protein</fullName>
    </submittedName>
</protein>
<proteinExistence type="predicted"/>
<dbReference type="InParanoid" id="A0A2P5BPU1"/>
<evidence type="ECO:0000313" key="4">
    <source>
        <dbReference type="Proteomes" id="UP000237000"/>
    </source>
</evidence>
<organism evidence="3 4">
    <name type="scientific">Trema orientale</name>
    <name type="common">Charcoal tree</name>
    <name type="synonym">Celtis orientalis</name>
    <dbReference type="NCBI Taxonomy" id="63057"/>
    <lineage>
        <taxon>Eukaryota</taxon>
        <taxon>Viridiplantae</taxon>
        <taxon>Streptophyta</taxon>
        <taxon>Embryophyta</taxon>
        <taxon>Tracheophyta</taxon>
        <taxon>Spermatophyta</taxon>
        <taxon>Magnoliopsida</taxon>
        <taxon>eudicotyledons</taxon>
        <taxon>Gunneridae</taxon>
        <taxon>Pentapetalae</taxon>
        <taxon>rosids</taxon>
        <taxon>fabids</taxon>
        <taxon>Rosales</taxon>
        <taxon>Cannabaceae</taxon>
        <taxon>Trema</taxon>
    </lineage>
</organism>
<comment type="caution">
    <text evidence="3">The sequence shown here is derived from an EMBL/GenBank/DDBJ whole genome shotgun (WGS) entry which is preliminary data.</text>
</comment>
<dbReference type="Proteomes" id="UP000237000">
    <property type="component" value="Unassembled WGS sequence"/>
</dbReference>
<dbReference type="AlphaFoldDB" id="A0A2P5BPU1"/>
<evidence type="ECO:0000313" key="3">
    <source>
        <dbReference type="EMBL" id="PON50805.1"/>
    </source>
</evidence>
<dbReference type="EMBL" id="JXTC01000482">
    <property type="protein sequence ID" value="PON50805.1"/>
    <property type="molecule type" value="Genomic_DNA"/>
</dbReference>
<accession>A0A2P5BPU1</accession>
<feature type="transmembrane region" description="Helical" evidence="2">
    <location>
        <begin position="79"/>
        <end position="102"/>
    </location>
</feature>
<keyword evidence="2" id="KW-0472">Membrane</keyword>
<reference evidence="4" key="1">
    <citation type="submission" date="2016-06" db="EMBL/GenBank/DDBJ databases">
        <title>Parallel loss of symbiosis genes in relatives of nitrogen-fixing non-legume Parasponia.</title>
        <authorList>
            <person name="Van Velzen R."/>
            <person name="Holmer R."/>
            <person name="Bu F."/>
            <person name="Rutten L."/>
            <person name="Van Zeijl A."/>
            <person name="Liu W."/>
            <person name="Santuari L."/>
            <person name="Cao Q."/>
            <person name="Sharma T."/>
            <person name="Shen D."/>
            <person name="Roswanjaya Y."/>
            <person name="Wardhani T."/>
            <person name="Kalhor M.S."/>
            <person name="Jansen J."/>
            <person name="Van den Hoogen J."/>
            <person name="Gungor B."/>
            <person name="Hartog M."/>
            <person name="Hontelez J."/>
            <person name="Verver J."/>
            <person name="Yang W.-C."/>
            <person name="Schijlen E."/>
            <person name="Repin R."/>
            <person name="Schilthuizen M."/>
            <person name="Schranz E."/>
            <person name="Heidstra R."/>
            <person name="Miyata K."/>
            <person name="Fedorova E."/>
            <person name="Kohlen W."/>
            <person name="Bisseling T."/>
            <person name="Smit S."/>
            <person name="Geurts R."/>
        </authorList>
    </citation>
    <scope>NUCLEOTIDE SEQUENCE [LARGE SCALE GENOMIC DNA]</scope>
    <source>
        <strain evidence="4">cv. RG33-2</strain>
    </source>
</reference>
<feature type="compositionally biased region" description="Polar residues" evidence="1">
    <location>
        <begin position="60"/>
        <end position="69"/>
    </location>
</feature>
<keyword evidence="2" id="KW-1133">Transmembrane helix</keyword>
<sequence length="103" mass="11330">MKARVTHGERRTLESFPPISHFVRSAPSNLVSPTCSLARVLDPTATVQSGLHGRPFPRPLSQSNGSDSPGLTPRSVNVFAWWCSFALFCNLIHFGELSWGFFG</sequence>
<evidence type="ECO:0000256" key="1">
    <source>
        <dbReference type="SAM" id="MobiDB-lite"/>
    </source>
</evidence>
<keyword evidence="2" id="KW-0812">Transmembrane</keyword>
<gene>
    <name evidence="3" type="ORF">TorRG33x02_313280</name>
</gene>
<name>A0A2P5BPU1_TREOI</name>
<evidence type="ECO:0000256" key="2">
    <source>
        <dbReference type="SAM" id="Phobius"/>
    </source>
</evidence>
<feature type="region of interest" description="Disordered" evidence="1">
    <location>
        <begin position="49"/>
        <end position="70"/>
    </location>
</feature>